<dbReference type="PANTHER" id="PTHR42727">
    <property type="entry name" value="PHOSPHATE TRANSPORT SYSTEM PERMEASE PROTEIN"/>
    <property type="match status" value="1"/>
</dbReference>
<keyword evidence="5" id="KW-0813">Transport</keyword>
<dbReference type="EMBL" id="AP021888">
    <property type="protein sequence ID" value="BBP42880.1"/>
    <property type="molecule type" value="Genomic_DNA"/>
</dbReference>
<dbReference type="InterPro" id="IPR015943">
    <property type="entry name" value="WD40/YVTN_repeat-like_dom_sf"/>
</dbReference>
<feature type="transmembrane region" description="Helical" evidence="5">
    <location>
        <begin position="638"/>
        <end position="657"/>
    </location>
</feature>
<feature type="domain" description="ABC transmembrane type-1" evidence="6">
    <location>
        <begin position="454"/>
        <end position="742"/>
    </location>
</feature>
<dbReference type="KEGG" id="tzo:THMIRHAT_06260"/>
<dbReference type="InterPro" id="IPR035906">
    <property type="entry name" value="MetI-like_sf"/>
</dbReference>
<feature type="transmembrane region" description="Helical" evidence="5">
    <location>
        <begin position="607"/>
        <end position="626"/>
    </location>
</feature>
<keyword evidence="4 5" id="KW-0472">Membrane</keyword>
<sequence length="756" mass="83506">MSNQVHEALDKALKGPLFDRRVRRRNLKDSLLGSGIKIGGVAIIAAVLLIMFFLIYVVGPLFTSAKVEEVNHYAVPGGKEAKTLYYGVDEYKSTALRFTQSGKLYGFNLQTGEATTEATLPLKGNTITSFSIISDVSDLLAFGLSDGSVLFAKYSYKVSYPNNVKTITPAVEFPFGSESITLAKGAITKLAVRANDSAVVIAFQEANSKNIHLKSLAKETSMFGDDVTLTEDTESVFEQQMMPDYLMLDGSMRNLYLVNQQGVINYYNVADLENPKLLQHINALSGDEKISSIRFLLGEYSLMMGTNEGRVYQYFPVRNADNIFQLQLIRQFEKSNSPIEMITIEQGRKGFATIDGTGRFDLFHSTSERHLESMEVDEKGLSFVTLAPRSNGALVETKDGHLKVFDIENEHPDVSMSSLWGKVWYEGYEEPGYTWQSSSASSDFEPKFSMVPLTFGTLKAALYSMLFAVPIAVLAAIYTAFFMDTKTRQWVKPSVELIEALPTVILGFLAGLWLAPHMEAHLSGYFAIILLVPLGVLLFGLAWSKLPEPIRLMVPEGKRAVLMMPVVVLLAYIALQLNSPIENLFFDGDMRHWLTASAGIDFDQRNALVIGFAMGFALIPTIFSVAEDAIYNVPSYLVNGSLALGASTWQTMVGVVLPTASPGIFSAIMLGFGRGVGETMIVLMASGNTPLMDANIFEGMRTLSANLAVEMAEAEVYSSHYRVLFLSGLVLFIFTFMFNTLAEVVRERMRRKYGSL</sequence>
<dbReference type="PANTHER" id="PTHR42727:SF1">
    <property type="entry name" value="PHOSPHATE TRANSPORT SYSTEM PERMEASE"/>
    <property type="match status" value="1"/>
</dbReference>
<dbReference type="RefSeq" id="WP_173290693.1">
    <property type="nucleotide sequence ID" value="NZ_AP021888.1"/>
</dbReference>
<feature type="transmembrane region" description="Helical" evidence="5">
    <location>
        <begin position="38"/>
        <end position="58"/>
    </location>
</feature>
<feature type="transmembrane region" description="Helical" evidence="5">
    <location>
        <begin position="460"/>
        <end position="483"/>
    </location>
</feature>
<feature type="transmembrane region" description="Helical" evidence="5">
    <location>
        <begin position="495"/>
        <end position="515"/>
    </location>
</feature>
<dbReference type="InterPro" id="IPR036322">
    <property type="entry name" value="WD40_repeat_dom_sf"/>
</dbReference>
<evidence type="ECO:0000256" key="4">
    <source>
        <dbReference type="ARBA" id="ARBA00023136"/>
    </source>
</evidence>
<dbReference type="InterPro" id="IPR000515">
    <property type="entry name" value="MetI-like"/>
</dbReference>
<dbReference type="PROSITE" id="PS50928">
    <property type="entry name" value="ABC_TM1"/>
    <property type="match status" value="1"/>
</dbReference>
<reference evidence="8" key="1">
    <citation type="submission" date="2019-11" db="EMBL/GenBank/DDBJ databases">
        <title>Isolation and characterization of two novel species in the genus Thiomicrorhabdus.</title>
        <authorList>
            <person name="Mochizuki J."/>
            <person name="Kojima H."/>
            <person name="Fukui M."/>
        </authorList>
    </citation>
    <scope>NUCLEOTIDE SEQUENCE [LARGE SCALE GENOMIC DNA]</scope>
    <source>
        <strain evidence="8">AkT22</strain>
    </source>
</reference>
<keyword evidence="3 5" id="KW-1133">Transmembrane helix</keyword>
<dbReference type="SUPFAM" id="SSF50978">
    <property type="entry name" value="WD40 repeat-like"/>
    <property type="match status" value="1"/>
</dbReference>
<dbReference type="Pfam" id="PF00528">
    <property type="entry name" value="BPD_transp_1"/>
    <property type="match status" value="1"/>
</dbReference>
<dbReference type="GO" id="GO:0005886">
    <property type="term" value="C:plasma membrane"/>
    <property type="evidence" value="ECO:0007669"/>
    <property type="project" value="UniProtKB-SubCell"/>
</dbReference>
<organism evidence="7 8">
    <name type="scientific">Thiosulfativibrio zosterae</name>
    <dbReference type="NCBI Taxonomy" id="2675053"/>
    <lineage>
        <taxon>Bacteria</taxon>
        <taxon>Pseudomonadati</taxon>
        <taxon>Pseudomonadota</taxon>
        <taxon>Gammaproteobacteria</taxon>
        <taxon>Thiotrichales</taxon>
        <taxon>Piscirickettsiaceae</taxon>
        <taxon>Thiosulfativibrio</taxon>
    </lineage>
</organism>
<evidence type="ECO:0000256" key="2">
    <source>
        <dbReference type="ARBA" id="ARBA00022692"/>
    </source>
</evidence>
<dbReference type="GO" id="GO:0055085">
    <property type="term" value="P:transmembrane transport"/>
    <property type="evidence" value="ECO:0007669"/>
    <property type="project" value="InterPro"/>
</dbReference>
<evidence type="ECO:0000256" key="3">
    <source>
        <dbReference type="ARBA" id="ARBA00022989"/>
    </source>
</evidence>
<evidence type="ECO:0000313" key="8">
    <source>
        <dbReference type="Proteomes" id="UP000501466"/>
    </source>
</evidence>
<name>A0A6F8PLL0_9GAMM</name>
<dbReference type="AlphaFoldDB" id="A0A6F8PLL0"/>
<feature type="transmembrane region" description="Helical" evidence="5">
    <location>
        <begin position="664"/>
        <end position="685"/>
    </location>
</feature>
<dbReference type="SUPFAM" id="SSF161098">
    <property type="entry name" value="MetI-like"/>
    <property type="match status" value="1"/>
</dbReference>
<dbReference type="Gene3D" id="2.130.10.10">
    <property type="entry name" value="YVTN repeat-like/Quinoprotein amine dehydrogenase"/>
    <property type="match status" value="1"/>
</dbReference>
<protein>
    <submittedName>
        <fullName evidence="7">Phosphate ABC transporter permease</fullName>
    </submittedName>
</protein>
<comment type="subcellular location">
    <subcellularLocation>
        <location evidence="1 5">Cell membrane</location>
        <topology evidence="1 5">Multi-pass membrane protein</topology>
    </subcellularLocation>
</comment>
<dbReference type="Proteomes" id="UP000501466">
    <property type="component" value="Chromosome"/>
</dbReference>
<proteinExistence type="inferred from homology"/>
<gene>
    <name evidence="7" type="ORF">THMIRHAT_06260</name>
</gene>
<evidence type="ECO:0000256" key="5">
    <source>
        <dbReference type="RuleBase" id="RU363032"/>
    </source>
</evidence>
<evidence type="ECO:0000256" key="1">
    <source>
        <dbReference type="ARBA" id="ARBA00004651"/>
    </source>
</evidence>
<dbReference type="CDD" id="cd06261">
    <property type="entry name" value="TM_PBP2"/>
    <property type="match status" value="1"/>
</dbReference>
<dbReference type="Gene3D" id="1.10.3720.10">
    <property type="entry name" value="MetI-like"/>
    <property type="match status" value="1"/>
</dbReference>
<comment type="similarity">
    <text evidence="5">Belongs to the binding-protein-dependent transport system permease family.</text>
</comment>
<accession>A0A6F8PLL0</accession>
<feature type="transmembrane region" description="Helical" evidence="5">
    <location>
        <begin position="522"/>
        <end position="543"/>
    </location>
</feature>
<keyword evidence="8" id="KW-1185">Reference proteome</keyword>
<feature type="transmembrane region" description="Helical" evidence="5">
    <location>
        <begin position="563"/>
        <end position="586"/>
    </location>
</feature>
<feature type="transmembrane region" description="Helical" evidence="5">
    <location>
        <begin position="721"/>
        <end position="742"/>
    </location>
</feature>
<evidence type="ECO:0000259" key="6">
    <source>
        <dbReference type="PROSITE" id="PS50928"/>
    </source>
</evidence>
<keyword evidence="2 5" id="KW-0812">Transmembrane</keyword>
<evidence type="ECO:0000313" key="7">
    <source>
        <dbReference type="EMBL" id="BBP42880.1"/>
    </source>
</evidence>